<dbReference type="InterPro" id="IPR001433">
    <property type="entry name" value="OxRdtase_FAD/NAD-bd"/>
</dbReference>
<dbReference type="RefSeq" id="WP_086073267.1">
    <property type="nucleotide sequence ID" value="NZ_CP021109.1"/>
</dbReference>
<protein>
    <submittedName>
        <fullName evidence="6">CDP-6-deoxy-delta-3,4-glucoseen reductase</fullName>
    </submittedName>
</protein>
<dbReference type="PROSITE" id="PS51085">
    <property type="entry name" value="2FE2S_FER_2"/>
    <property type="match status" value="1"/>
</dbReference>
<dbReference type="SUPFAM" id="SSF63380">
    <property type="entry name" value="Riboflavin synthase domain-like"/>
    <property type="match status" value="1"/>
</dbReference>
<dbReference type="InterPro" id="IPR050415">
    <property type="entry name" value="MRET"/>
</dbReference>
<keyword evidence="2" id="KW-0408">Iron</keyword>
<name>A0A1W6Z3Z6_9BORD</name>
<evidence type="ECO:0000256" key="2">
    <source>
        <dbReference type="ARBA" id="ARBA00022714"/>
    </source>
</evidence>
<dbReference type="InterPro" id="IPR001709">
    <property type="entry name" value="Flavoprot_Pyr_Nucl_cyt_Rdtase"/>
</dbReference>
<dbReference type="Pfam" id="PF00175">
    <property type="entry name" value="NAD_binding_1"/>
    <property type="match status" value="1"/>
</dbReference>
<evidence type="ECO:0000259" key="4">
    <source>
        <dbReference type="PROSITE" id="PS51085"/>
    </source>
</evidence>
<dbReference type="PROSITE" id="PS00197">
    <property type="entry name" value="2FE2S_FER_1"/>
    <property type="match status" value="1"/>
</dbReference>
<dbReference type="CDD" id="cd06189">
    <property type="entry name" value="flavin_oxioreductase"/>
    <property type="match status" value="1"/>
</dbReference>
<dbReference type="InterPro" id="IPR001041">
    <property type="entry name" value="2Fe-2S_ferredoxin-type"/>
</dbReference>
<feature type="domain" description="FAD-binding FR-type" evidence="5">
    <location>
        <begin position="98"/>
        <end position="199"/>
    </location>
</feature>
<proteinExistence type="predicted"/>
<dbReference type="PRINTS" id="PR00371">
    <property type="entry name" value="FPNCR"/>
</dbReference>
<dbReference type="PANTHER" id="PTHR47354:SF5">
    <property type="entry name" value="PROTEIN RFBI"/>
    <property type="match status" value="1"/>
</dbReference>
<evidence type="ECO:0000259" key="5">
    <source>
        <dbReference type="PROSITE" id="PS51384"/>
    </source>
</evidence>
<dbReference type="Pfam" id="PF00970">
    <property type="entry name" value="FAD_binding_6"/>
    <property type="match status" value="1"/>
</dbReference>
<evidence type="ECO:0000313" key="6">
    <source>
        <dbReference type="EMBL" id="ARP88125.1"/>
    </source>
</evidence>
<comment type="cofactor">
    <cofactor evidence="3">
        <name>[2Fe-2S] cluster</name>
        <dbReference type="ChEBI" id="CHEBI:190135"/>
    </cofactor>
</comment>
<dbReference type="InterPro" id="IPR039261">
    <property type="entry name" value="FNR_nucleotide-bd"/>
</dbReference>
<dbReference type="Proteomes" id="UP000194139">
    <property type="component" value="Chromosome"/>
</dbReference>
<dbReference type="Pfam" id="PF00111">
    <property type="entry name" value="Fer2"/>
    <property type="match status" value="1"/>
</dbReference>
<gene>
    <name evidence="6" type="ORF">CAL13_19335</name>
</gene>
<feature type="domain" description="2Fe-2S ferredoxin-type" evidence="4">
    <location>
        <begin position="3"/>
        <end position="92"/>
    </location>
</feature>
<evidence type="ECO:0000256" key="3">
    <source>
        <dbReference type="ARBA" id="ARBA00034078"/>
    </source>
</evidence>
<comment type="cofactor">
    <cofactor evidence="1">
        <name>FAD</name>
        <dbReference type="ChEBI" id="CHEBI:57692"/>
    </cofactor>
</comment>
<organism evidence="6 7">
    <name type="scientific">Bordetella genomosp. 9</name>
    <dbReference type="NCBI Taxonomy" id="1416803"/>
    <lineage>
        <taxon>Bacteria</taxon>
        <taxon>Pseudomonadati</taxon>
        <taxon>Pseudomonadota</taxon>
        <taxon>Betaproteobacteria</taxon>
        <taxon>Burkholderiales</taxon>
        <taxon>Alcaligenaceae</taxon>
        <taxon>Bordetella</taxon>
    </lineage>
</organism>
<dbReference type="EMBL" id="CP021109">
    <property type="protein sequence ID" value="ARP88125.1"/>
    <property type="molecule type" value="Genomic_DNA"/>
</dbReference>
<reference evidence="6 7" key="1">
    <citation type="submission" date="2017-05" db="EMBL/GenBank/DDBJ databases">
        <title>Complete and WGS of Bordetella genogroups.</title>
        <authorList>
            <person name="Spilker T."/>
            <person name="LiPuma J."/>
        </authorList>
    </citation>
    <scope>NUCLEOTIDE SEQUENCE [LARGE SCALE GENOMIC DNA]</scope>
    <source>
        <strain evidence="6 7">AU17164</strain>
    </source>
</reference>
<keyword evidence="2" id="KW-0479">Metal-binding</keyword>
<dbReference type="PANTHER" id="PTHR47354">
    <property type="entry name" value="NADH OXIDOREDUCTASE HCR"/>
    <property type="match status" value="1"/>
</dbReference>
<dbReference type="InterPro" id="IPR008333">
    <property type="entry name" value="Cbr1-like_FAD-bd_dom"/>
</dbReference>
<evidence type="ECO:0000313" key="7">
    <source>
        <dbReference type="Proteomes" id="UP000194139"/>
    </source>
</evidence>
<evidence type="ECO:0000256" key="1">
    <source>
        <dbReference type="ARBA" id="ARBA00001974"/>
    </source>
</evidence>
<dbReference type="AlphaFoldDB" id="A0A1W6Z3Z6"/>
<keyword evidence="2" id="KW-0001">2Fe-2S</keyword>
<dbReference type="InterPro" id="IPR006058">
    <property type="entry name" value="2Fe2S_fd_BS"/>
</dbReference>
<dbReference type="Gene3D" id="2.40.30.10">
    <property type="entry name" value="Translation factors"/>
    <property type="match status" value="1"/>
</dbReference>
<dbReference type="InterPro" id="IPR017938">
    <property type="entry name" value="Riboflavin_synthase-like_b-brl"/>
</dbReference>
<dbReference type="Gene3D" id="3.40.50.80">
    <property type="entry name" value="Nucleotide-binding domain of ferredoxin-NADP reductase (FNR) module"/>
    <property type="match status" value="1"/>
</dbReference>
<dbReference type="GO" id="GO:0051537">
    <property type="term" value="F:2 iron, 2 sulfur cluster binding"/>
    <property type="evidence" value="ECO:0007669"/>
    <property type="project" value="UniProtKB-KW"/>
</dbReference>
<dbReference type="SUPFAM" id="SSF54292">
    <property type="entry name" value="2Fe-2S ferredoxin-like"/>
    <property type="match status" value="1"/>
</dbReference>
<dbReference type="PRINTS" id="PR00410">
    <property type="entry name" value="PHEHYDRXLASE"/>
</dbReference>
<keyword evidence="2" id="KW-0411">Iron-sulfur</keyword>
<sequence>MAHRVILLESAASFEVGDGEAILDAAQRAGVALPHECTFGGCGTCRIKLAEGRVAYEEFPMALTEAEHAQGYALACQARPLTDLLVTVPPRGPALPDPVRITASLAGIRTACDDVLHVTLTVPPGSLPAYLPGQYINILLPDGSTRSFSMASPLRDDGSSIEFHIRRIPGGYFTDTVLRQAQLGMPLEIEVPLGTFCYHEEDYRPLLMVATGTGLAPIKAILESLLDNPDCPPVTLYWGMRTEADLYMRDVIESWKGRLYEFEFVPVLSRASASWQGRRGHVQDAVAEDFHDLSEHAIYLCGSPNMITEAKAVFATLGASLDHMYADSFTFQHAMAAEQA</sequence>
<dbReference type="Gene3D" id="3.10.20.30">
    <property type="match status" value="1"/>
</dbReference>
<dbReference type="CDD" id="cd00207">
    <property type="entry name" value="fer2"/>
    <property type="match status" value="1"/>
</dbReference>
<dbReference type="InterPro" id="IPR012675">
    <property type="entry name" value="Beta-grasp_dom_sf"/>
</dbReference>
<dbReference type="SUPFAM" id="SSF52343">
    <property type="entry name" value="Ferredoxin reductase-like, C-terminal NADP-linked domain"/>
    <property type="match status" value="1"/>
</dbReference>
<accession>A0A1W6Z3Z6</accession>
<dbReference type="InterPro" id="IPR017927">
    <property type="entry name" value="FAD-bd_FR_type"/>
</dbReference>
<dbReference type="InterPro" id="IPR036010">
    <property type="entry name" value="2Fe-2S_ferredoxin-like_sf"/>
</dbReference>
<dbReference type="GO" id="GO:0016491">
    <property type="term" value="F:oxidoreductase activity"/>
    <property type="evidence" value="ECO:0007669"/>
    <property type="project" value="InterPro"/>
</dbReference>
<keyword evidence="7" id="KW-1185">Reference proteome</keyword>
<dbReference type="PROSITE" id="PS51384">
    <property type="entry name" value="FAD_FR"/>
    <property type="match status" value="1"/>
</dbReference>